<gene>
    <name evidence="1" type="ORF">GCM10009097_55820</name>
</gene>
<evidence type="ECO:0000313" key="2">
    <source>
        <dbReference type="Proteomes" id="UP001501706"/>
    </source>
</evidence>
<name>A0ABP3MYS5_9BURK</name>
<dbReference type="EMBL" id="BAAAEN010000037">
    <property type="protein sequence ID" value="GAA0531237.1"/>
    <property type="molecule type" value="Genomic_DNA"/>
</dbReference>
<evidence type="ECO:0000313" key="1">
    <source>
        <dbReference type="EMBL" id="GAA0531237.1"/>
    </source>
</evidence>
<dbReference type="RefSeq" id="WP_343928658.1">
    <property type="nucleotide sequence ID" value="NZ_BAAAEN010000037.1"/>
</dbReference>
<sequence>MWIDGREWKLVPVEPTPEMLEAGAKQVDWYAHNALECYHAMLAAAPTPPAQAAPSDEHVSVVGMPEFDALLDHIYEHGTTSEGVLIRADAFARALLSRYGQAPAASPDFPHYEMAFICRVLEGDHPEKADLDTALGMARSVRVALLKERAAQAPAASVEPVAWLVDWPDEPELGHYLTESPGDIDSGRRRALVFRDAAPVAASAEPRSIGYIDYKGNHGHARAVLTRGMDEQGNDWADGTKIYAAPVAAQAPHPDDVAVDRFAAAMKAKLAKKRAEGRAGWDNKEDCSQDRLSLMLRAHVAKGDPVDVGNFAMMLHQRGERISGRDEALPAADGDALDASRYRWLRGHFRFAADSDSEIWFDSGLEHSPAEQLDAAIDAAMQRAIRGEE</sequence>
<keyword evidence="2" id="KW-1185">Reference proteome</keyword>
<reference evidence="2" key="1">
    <citation type="journal article" date="2019" name="Int. J. Syst. Evol. Microbiol.">
        <title>The Global Catalogue of Microorganisms (GCM) 10K type strain sequencing project: providing services to taxonomists for standard genome sequencing and annotation.</title>
        <authorList>
            <consortium name="The Broad Institute Genomics Platform"/>
            <consortium name="The Broad Institute Genome Sequencing Center for Infectious Disease"/>
            <person name="Wu L."/>
            <person name="Ma J."/>
        </authorList>
    </citation>
    <scope>NUCLEOTIDE SEQUENCE [LARGE SCALE GENOMIC DNA]</scope>
    <source>
        <strain evidence="2">JCM 14330</strain>
    </source>
</reference>
<accession>A0ABP3MYS5</accession>
<protein>
    <submittedName>
        <fullName evidence="1">Uncharacterized protein</fullName>
    </submittedName>
</protein>
<organism evidence="1 2">
    <name type="scientific">Pigmentiphaga daeguensis</name>
    <dbReference type="NCBI Taxonomy" id="414049"/>
    <lineage>
        <taxon>Bacteria</taxon>
        <taxon>Pseudomonadati</taxon>
        <taxon>Pseudomonadota</taxon>
        <taxon>Betaproteobacteria</taxon>
        <taxon>Burkholderiales</taxon>
        <taxon>Alcaligenaceae</taxon>
        <taxon>Pigmentiphaga</taxon>
    </lineage>
</organism>
<proteinExistence type="predicted"/>
<comment type="caution">
    <text evidence="1">The sequence shown here is derived from an EMBL/GenBank/DDBJ whole genome shotgun (WGS) entry which is preliminary data.</text>
</comment>
<dbReference type="Proteomes" id="UP001501706">
    <property type="component" value="Unassembled WGS sequence"/>
</dbReference>